<keyword evidence="2" id="KW-1185">Reference proteome</keyword>
<reference evidence="1" key="1">
    <citation type="submission" date="2018-11" db="EMBL/GenBank/DDBJ databases">
        <title>The sequence and de novo assembly of Larimichthys crocea genome using PacBio and Hi-C technologies.</title>
        <authorList>
            <person name="Xu P."/>
            <person name="Chen B."/>
            <person name="Zhou Z."/>
            <person name="Ke Q."/>
            <person name="Wu Y."/>
            <person name="Bai H."/>
            <person name="Pu F."/>
        </authorList>
    </citation>
    <scope>NUCLEOTIDE SEQUENCE</scope>
    <source>
        <tissue evidence="1">Muscle</tissue>
    </source>
</reference>
<evidence type="ECO:0000313" key="1">
    <source>
        <dbReference type="EMBL" id="TMS06662.1"/>
    </source>
</evidence>
<dbReference type="EMBL" id="CM011692">
    <property type="protein sequence ID" value="TMS06662.1"/>
    <property type="molecule type" value="Genomic_DNA"/>
</dbReference>
<name>A0ACD3QI02_LARCR</name>
<evidence type="ECO:0000313" key="2">
    <source>
        <dbReference type="Proteomes" id="UP000793456"/>
    </source>
</evidence>
<sequence length="213" mass="24327">MFSLNQAPLLCVQLLVIGRVLAVVHPDDRRYELVLRGDSISFDCNTSKADTRQIIWTKDRFLFSYSFLKNLTFSNFTSPRLRIDQNFPSVLNVSDAQHEDAGLYECVVTAHDGPRTTQWNLTVSEKPEEASFPWYFPYILAAVIGLLLCGIAPAVCLCRKLRARTPEQNPAQDQTNLESGGEVMVPQGSRERRTNNKQRSQYMERLNSIYDVY</sequence>
<protein>
    <submittedName>
        <fullName evidence="1">Uncharacterized protein</fullName>
    </submittedName>
</protein>
<comment type="caution">
    <text evidence="1">The sequence shown here is derived from an EMBL/GenBank/DDBJ whole genome shotgun (WGS) entry which is preliminary data.</text>
</comment>
<accession>A0ACD3QI02</accession>
<organism evidence="1 2">
    <name type="scientific">Larimichthys crocea</name>
    <name type="common">Large yellow croaker</name>
    <name type="synonym">Pseudosciaena crocea</name>
    <dbReference type="NCBI Taxonomy" id="215358"/>
    <lineage>
        <taxon>Eukaryota</taxon>
        <taxon>Metazoa</taxon>
        <taxon>Chordata</taxon>
        <taxon>Craniata</taxon>
        <taxon>Vertebrata</taxon>
        <taxon>Euteleostomi</taxon>
        <taxon>Actinopterygii</taxon>
        <taxon>Neopterygii</taxon>
        <taxon>Teleostei</taxon>
        <taxon>Neoteleostei</taxon>
        <taxon>Acanthomorphata</taxon>
        <taxon>Eupercaria</taxon>
        <taxon>Sciaenidae</taxon>
        <taxon>Larimichthys</taxon>
    </lineage>
</organism>
<gene>
    <name evidence="1" type="ORF">E3U43_016421</name>
</gene>
<proteinExistence type="predicted"/>
<dbReference type="Proteomes" id="UP000793456">
    <property type="component" value="Chromosome XIX"/>
</dbReference>